<keyword evidence="2" id="KW-1185">Reference proteome</keyword>
<protein>
    <submittedName>
        <fullName evidence="1">Uncharacterized protein</fullName>
    </submittedName>
</protein>
<dbReference type="KEGG" id="xne:XNC1_2357"/>
<accession>D3VGI0</accession>
<evidence type="ECO:0000313" key="1">
    <source>
        <dbReference type="EMBL" id="CBJ90416.1"/>
    </source>
</evidence>
<dbReference type="AlphaFoldDB" id="D3VGI0"/>
<sequence length="38" mass="4382">MFNDLSKSITSIRVTKIIEPHHMNIDSLLLSFNSIPIR</sequence>
<organism evidence="1 2">
    <name type="scientific">Xenorhabdus nematophila (strain ATCC 19061 / DSM 3370 / CCUG 14189 / LMG 1036 / NCIMB 9965 / AN6)</name>
    <dbReference type="NCBI Taxonomy" id="406817"/>
    <lineage>
        <taxon>Bacteria</taxon>
        <taxon>Pseudomonadati</taxon>
        <taxon>Pseudomonadota</taxon>
        <taxon>Gammaproteobacteria</taxon>
        <taxon>Enterobacterales</taxon>
        <taxon>Morganellaceae</taxon>
        <taxon>Xenorhabdus</taxon>
    </lineage>
</organism>
<dbReference type="HOGENOM" id="CLU_3335056_0_0_6"/>
<reference evidence="1 2" key="1">
    <citation type="journal article" date="2011" name="PLoS ONE">
        <title>The entomopathogenic bacterial endosymbionts xenorhabdus and photorhabdus: convergent lifestyles from divergent genomes.</title>
        <authorList>
            <person name="Chaston J.M."/>
            <person name="Suen G."/>
            <person name="Tucker S.L."/>
            <person name="Andersen A.W."/>
            <person name="Bhasin A."/>
            <person name="Bode E."/>
            <person name="Bode H.B."/>
            <person name="Brachmann A.O."/>
            <person name="Cowles C.E."/>
            <person name="Cowles K.N."/>
            <person name="Darby C."/>
            <person name="de Leon L."/>
            <person name="Drace K."/>
            <person name="Du Z."/>
            <person name="Givaudan A."/>
            <person name="Herbert Tran E.E."/>
            <person name="Jewell K.A."/>
            <person name="Knack J.J."/>
            <person name="Krasomil-Osterfeld K.C."/>
            <person name="Kukor R."/>
            <person name="Lanois A."/>
            <person name="Latreille P."/>
            <person name="Leimgruber N.K."/>
            <person name="Lipke C.M."/>
            <person name="Liu R."/>
            <person name="Lu X."/>
            <person name="Martens E.C."/>
            <person name="Marri P.R."/>
            <person name="Medigue C."/>
            <person name="Menard M.L."/>
            <person name="Miller N.M."/>
            <person name="Morales-Soto N."/>
            <person name="Norton S."/>
            <person name="Ogier J.C."/>
            <person name="Orchard S.S."/>
            <person name="Park D."/>
            <person name="Park Y."/>
            <person name="Qurollo B.A."/>
            <person name="Sugar D.R."/>
            <person name="Richards G.R."/>
            <person name="Rouy Z."/>
            <person name="Slominski B."/>
            <person name="Slominski K."/>
            <person name="Snyder H."/>
            <person name="Tjaden B.C."/>
            <person name="van der Hoeven R."/>
            <person name="Welch R.D."/>
            <person name="Wheeler C."/>
            <person name="Xiang B."/>
            <person name="Barbazuk B."/>
            <person name="Gaudriault S."/>
            <person name="Goodner B."/>
            <person name="Slater S.C."/>
            <person name="Forst S."/>
            <person name="Goldman B.S."/>
            <person name="Goodrich-Blair H."/>
        </authorList>
    </citation>
    <scope>NUCLEOTIDE SEQUENCE [LARGE SCALE GENOMIC DNA]</scope>
    <source>
        <strain evidence="2">ATCC 19061 / DSM 3370 / CCUG 14189 / LMG 1036 / NCIMB 9965 / AN6</strain>
    </source>
</reference>
<dbReference type="STRING" id="406817.XNC1_2357"/>
<name>D3VGI0_XENNA</name>
<gene>
    <name evidence="1" type="ordered locus">XNC1_2357</name>
</gene>
<dbReference type="EMBL" id="FN667742">
    <property type="protein sequence ID" value="CBJ90416.1"/>
    <property type="molecule type" value="Genomic_DNA"/>
</dbReference>
<proteinExistence type="predicted"/>
<evidence type="ECO:0000313" key="2">
    <source>
        <dbReference type="Proteomes" id="UP000008075"/>
    </source>
</evidence>
<dbReference type="Proteomes" id="UP000008075">
    <property type="component" value="Chromosome"/>
</dbReference>